<accession>A0ABP9FHT1</accession>
<sequence length="95" mass="10364">MTVLNTLSQPALSPQGLKDTLALLRPNDTLLLLQDAVVMACQPRFTETLADFELYVLSDDLTARGLALCANSPAKLIDYAGFVALSCQHQNQVTW</sequence>
<keyword evidence="2" id="KW-1185">Reference proteome</keyword>
<dbReference type="Pfam" id="PF04077">
    <property type="entry name" value="DsrH"/>
    <property type="match status" value="1"/>
</dbReference>
<organism evidence="1 2">
    <name type="scientific">Ferrimonas pelagia</name>
    <dbReference type="NCBI Taxonomy" id="1177826"/>
    <lineage>
        <taxon>Bacteria</taxon>
        <taxon>Pseudomonadati</taxon>
        <taxon>Pseudomonadota</taxon>
        <taxon>Gammaproteobacteria</taxon>
        <taxon>Alteromonadales</taxon>
        <taxon>Ferrimonadaceae</taxon>
        <taxon>Ferrimonas</taxon>
    </lineage>
</organism>
<dbReference type="InterPro" id="IPR027396">
    <property type="entry name" value="DsrEFH-like"/>
</dbReference>
<dbReference type="Proteomes" id="UP001499988">
    <property type="component" value="Unassembled WGS sequence"/>
</dbReference>
<dbReference type="InterPro" id="IPR007215">
    <property type="entry name" value="Sulphur_relay_TusB/DsrH"/>
</dbReference>
<dbReference type="RefSeq" id="WP_345337526.1">
    <property type="nucleotide sequence ID" value="NZ_BAABJZ010000107.1"/>
</dbReference>
<dbReference type="PANTHER" id="PTHR37526">
    <property type="entry name" value="PROTEIN TUSB"/>
    <property type="match status" value="1"/>
</dbReference>
<name>A0ABP9FHT1_9GAMM</name>
<dbReference type="SUPFAM" id="SSF75169">
    <property type="entry name" value="DsrEFH-like"/>
    <property type="match status" value="1"/>
</dbReference>
<evidence type="ECO:0000313" key="1">
    <source>
        <dbReference type="EMBL" id="GAA4903627.1"/>
    </source>
</evidence>
<gene>
    <name evidence="1" type="ORF">GCM10023333_42380</name>
</gene>
<evidence type="ECO:0008006" key="3">
    <source>
        <dbReference type="Google" id="ProtNLM"/>
    </source>
</evidence>
<reference evidence="2" key="1">
    <citation type="journal article" date="2019" name="Int. J. Syst. Evol. Microbiol.">
        <title>The Global Catalogue of Microorganisms (GCM) 10K type strain sequencing project: providing services to taxonomists for standard genome sequencing and annotation.</title>
        <authorList>
            <consortium name="The Broad Institute Genomics Platform"/>
            <consortium name="The Broad Institute Genome Sequencing Center for Infectious Disease"/>
            <person name="Wu L."/>
            <person name="Ma J."/>
        </authorList>
    </citation>
    <scope>NUCLEOTIDE SEQUENCE [LARGE SCALE GENOMIC DNA]</scope>
    <source>
        <strain evidence="2">JCM 18401</strain>
    </source>
</reference>
<dbReference type="EMBL" id="BAABJZ010000107">
    <property type="protein sequence ID" value="GAA4903627.1"/>
    <property type="molecule type" value="Genomic_DNA"/>
</dbReference>
<evidence type="ECO:0000313" key="2">
    <source>
        <dbReference type="Proteomes" id="UP001499988"/>
    </source>
</evidence>
<proteinExistence type="predicted"/>
<dbReference type="Gene3D" id="3.40.1260.10">
    <property type="entry name" value="DsrEFH-like"/>
    <property type="match status" value="1"/>
</dbReference>
<comment type="caution">
    <text evidence="1">The sequence shown here is derived from an EMBL/GenBank/DDBJ whole genome shotgun (WGS) entry which is preliminary data.</text>
</comment>
<dbReference type="PANTHER" id="PTHR37526:SF1">
    <property type="entry name" value="PROTEIN TUSB"/>
    <property type="match status" value="1"/>
</dbReference>
<protein>
    <recommendedName>
        <fullName evidence="3">tRNA 2-thiouridine synthesizing protein B</fullName>
    </recommendedName>
</protein>
<dbReference type="NCBIfam" id="TIGR03011">
    <property type="entry name" value="sulf_tusB_dsrH"/>
    <property type="match status" value="1"/>
</dbReference>